<dbReference type="RefSeq" id="WP_248667176.1">
    <property type="nucleotide sequence ID" value="NZ_JALPRX010000048.1"/>
</dbReference>
<gene>
    <name evidence="3" type="ORF">M0638_11715</name>
</gene>
<dbReference type="Proteomes" id="UP001139516">
    <property type="component" value="Unassembled WGS sequence"/>
</dbReference>
<dbReference type="InterPro" id="IPR036514">
    <property type="entry name" value="SGNH_hydro_sf"/>
</dbReference>
<dbReference type="AlphaFoldDB" id="A0A9X2BVH9"/>
<dbReference type="Gene3D" id="3.40.50.1110">
    <property type="entry name" value="SGNH hydrolase"/>
    <property type="match status" value="1"/>
</dbReference>
<comment type="caution">
    <text evidence="3">The sequence shown here is derived from an EMBL/GenBank/DDBJ whole genome shotgun (WGS) entry which is preliminary data.</text>
</comment>
<name>A0A9X2BVH9_9PROT</name>
<evidence type="ECO:0000259" key="2">
    <source>
        <dbReference type="Pfam" id="PF13472"/>
    </source>
</evidence>
<sequence length="548" mass="57456">MYRSALTSNDSSRCRAGRSVPPRPPVGAPARPSGDTLPRLPGDTLPRLPGDTLPRLSGDTSPRLSGDAPPSRPDDAFPCHPGGARPPGEAAPPPPAGLPLPRRAALRLGARAALGGALTTRAALGATLAATPLAACTGAAGLHFGPWLVNAADPPPPPDEAELIPVATQADPLAPLHAQLAAVERGRTPRELRLLVFGDSHTAGPYFVARLRELLQGRFGALGPGRLPPGRAPRYYRPALVEVGQEGEWTPASALRATTPGPFGIAGYRLSGEQAGNRLTLRSTEPEGFTRLSIELMQRPGNGSFKVTLDGQGLPPVKTDNAAPRPVELSRLLPAAFREVTLELTGDGPVELLGWGVERQGRGVIVEGHGIIGATIDMLSNIDQPILRADLARRPPALIVLAYGTNEATDPSLTEEGYAAQLTARIRVLRAMAPRAVLMLVGAPDGARRAGAGAGSLGRGCDGWAPLPTLAAVQAAQRRVAAAERLAYWDWSTVTGGGTCALHALTRGEARLVADDHVHMTADGYRASAEQLFAHLLRNYPPQPTRRI</sequence>
<dbReference type="PANTHER" id="PTHR30383:SF29">
    <property type="entry name" value="SGNH HYDROLASE-TYPE ESTERASE DOMAIN-CONTAINING PROTEIN"/>
    <property type="match status" value="1"/>
</dbReference>
<dbReference type="Gene3D" id="2.60.120.1360">
    <property type="match status" value="1"/>
</dbReference>
<feature type="compositionally biased region" description="Pro residues" evidence="1">
    <location>
        <begin position="89"/>
        <end position="98"/>
    </location>
</feature>
<dbReference type="Pfam" id="PF13472">
    <property type="entry name" value="Lipase_GDSL_2"/>
    <property type="match status" value="1"/>
</dbReference>
<feature type="domain" description="SGNH hydrolase-type esterase" evidence="2">
    <location>
        <begin position="361"/>
        <end position="527"/>
    </location>
</feature>
<keyword evidence="4" id="KW-1185">Reference proteome</keyword>
<evidence type="ECO:0000313" key="3">
    <source>
        <dbReference type="EMBL" id="MCK8785051.1"/>
    </source>
</evidence>
<feature type="region of interest" description="Disordered" evidence="1">
    <location>
        <begin position="1"/>
        <end position="101"/>
    </location>
</feature>
<dbReference type="InterPro" id="IPR051532">
    <property type="entry name" value="Ester_Hydrolysis_Enzymes"/>
</dbReference>
<evidence type="ECO:0000313" key="4">
    <source>
        <dbReference type="Proteomes" id="UP001139516"/>
    </source>
</evidence>
<feature type="compositionally biased region" description="Polar residues" evidence="1">
    <location>
        <begin position="1"/>
        <end position="11"/>
    </location>
</feature>
<accession>A0A9X2BVH9</accession>
<dbReference type="EMBL" id="JALPRX010000048">
    <property type="protein sequence ID" value="MCK8785051.1"/>
    <property type="molecule type" value="Genomic_DNA"/>
</dbReference>
<dbReference type="GO" id="GO:0016788">
    <property type="term" value="F:hydrolase activity, acting on ester bonds"/>
    <property type="evidence" value="ECO:0007669"/>
    <property type="project" value="UniProtKB-ARBA"/>
</dbReference>
<dbReference type="InterPro" id="IPR013830">
    <property type="entry name" value="SGNH_hydro"/>
</dbReference>
<evidence type="ECO:0000256" key="1">
    <source>
        <dbReference type="SAM" id="MobiDB-lite"/>
    </source>
</evidence>
<protein>
    <submittedName>
        <fullName evidence="3">GDSL-type esterase/lipase family protein</fullName>
    </submittedName>
</protein>
<dbReference type="SUPFAM" id="SSF52266">
    <property type="entry name" value="SGNH hydrolase"/>
    <property type="match status" value="1"/>
</dbReference>
<dbReference type="PANTHER" id="PTHR30383">
    <property type="entry name" value="THIOESTERASE 1/PROTEASE 1/LYSOPHOSPHOLIPASE L1"/>
    <property type="match status" value="1"/>
</dbReference>
<proteinExistence type="predicted"/>
<organism evidence="3 4">
    <name type="scientific">Roseomonas acroporae</name>
    <dbReference type="NCBI Taxonomy" id="2937791"/>
    <lineage>
        <taxon>Bacteria</taxon>
        <taxon>Pseudomonadati</taxon>
        <taxon>Pseudomonadota</taxon>
        <taxon>Alphaproteobacteria</taxon>
        <taxon>Acetobacterales</taxon>
        <taxon>Roseomonadaceae</taxon>
        <taxon>Roseomonas</taxon>
    </lineage>
</organism>
<reference evidence="3" key="1">
    <citation type="submission" date="2022-04" db="EMBL/GenBank/DDBJ databases">
        <title>Roseomonas acroporae sp. nov., isolated from coral Acropora digitifera.</title>
        <authorList>
            <person name="Sun H."/>
        </authorList>
    </citation>
    <scope>NUCLEOTIDE SEQUENCE</scope>
    <source>
        <strain evidence="3">NAR14</strain>
    </source>
</reference>